<proteinExistence type="predicted"/>
<dbReference type="Proteomes" id="UP001241110">
    <property type="component" value="Unassembled WGS sequence"/>
</dbReference>
<organism evidence="1 2">
    <name type="scientific">Xanthocytophaga flava</name>
    <dbReference type="NCBI Taxonomy" id="3048013"/>
    <lineage>
        <taxon>Bacteria</taxon>
        <taxon>Pseudomonadati</taxon>
        <taxon>Bacteroidota</taxon>
        <taxon>Cytophagia</taxon>
        <taxon>Cytophagales</taxon>
        <taxon>Rhodocytophagaceae</taxon>
        <taxon>Xanthocytophaga</taxon>
    </lineage>
</organism>
<reference evidence="1" key="1">
    <citation type="submission" date="2023-05" db="EMBL/GenBank/DDBJ databases">
        <authorList>
            <person name="Zhang X."/>
        </authorList>
    </citation>
    <scope>NUCLEOTIDE SEQUENCE</scope>
    <source>
        <strain evidence="1">YF14B1</strain>
    </source>
</reference>
<name>A0AAE3QUB7_9BACT</name>
<accession>A0AAE3QUB7</accession>
<dbReference type="RefSeq" id="WP_313982353.1">
    <property type="nucleotide sequence ID" value="NZ_JASJOS010000009.1"/>
</dbReference>
<evidence type="ECO:0000313" key="1">
    <source>
        <dbReference type="EMBL" id="MDJ1482934.1"/>
    </source>
</evidence>
<gene>
    <name evidence="1" type="ORF">QNI16_20700</name>
</gene>
<sequence>MLLKHLLQTEFLSLLNDSVPRQSSNLRFDGYYQRAYEEDEYHHGFNYKNGVPTQYIDTPYAVGPISFFEKGIILHEGGYFGDSVSYKLRILNSTKFAKNTRCWGVYKIKSDTIQAIIYNNYTGNAFKRHQYKQAYYQGIMRQDKILQWHLVPPYPDINDEINSYMVKKDKIPRDLFFKPNTLKVLIKPDSTAWINEFKNR</sequence>
<dbReference type="AlphaFoldDB" id="A0AAE3QUB7"/>
<comment type="caution">
    <text evidence="1">The sequence shown here is derived from an EMBL/GenBank/DDBJ whole genome shotgun (WGS) entry which is preliminary data.</text>
</comment>
<dbReference type="EMBL" id="JASJOS010000009">
    <property type="protein sequence ID" value="MDJ1482934.1"/>
    <property type="molecule type" value="Genomic_DNA"/>
</dbReference>
<protein>
    <submittedName>
        <fullName evidence="1">Uncharacterized protein</fullName>
    </submittedName>
</protein>
<evidence type="ECO:0000313" key="2">
    <source>
        <dbReference type="Proteomes" id="UP001241110"/>
    </source>
</evidence>